<sequence length="101" mass="11768">MYDRSADLEGRVACLLQSACLPVPRWNTGSSYYLRKRIANEDFQKDWCSHNLPFSAIYLKTARRNLPERKELDAASLSYNFDFLLNNFSHQSIHIIKSRLA</sequence>
<keyword evidence="2" id="KW-1185">Reference proteome</keyword>
<evidence type="ECO:0000313" key="2">
    <source>
        <dbReference type="Proteomes" id="UP000887159"/>
    </source>
</evidence>
<protein>
    <submittedName>
        <fullName evidence="1">Uncharacterized protein</fullName>
    </submittedName>
</protein>
<dbReference type="EMBL" id="BMAU01021335">
    <property type="protein sequence ID" value="GFY15952.1"/>
    <property type="molecule type" value="Genomic_DNA"/>
</dbReference>
<comment type="caution">
    <text evidence="1">The sequence shown here is derived from an EMBL/GenBank/DDBJ whole genome shotgun (WGS) entry which is preliminary data.</text>
</comment>
<proteinExistence type="predicted"/>
<dbReference type="AlphaFoldDB" id="A0A8X6VEW3"/>
<gene>
    <name evidence="1" type="ORF">TNCV_1285971</name>
</gene>
<organism evidence="1 2">
    <name type="scientific">Trichonephila clavipes</name>
    <name type="common">Golden silk orbweaver</name>
    <name type="synonym">Nephila clavipes</name>
    <dbReference type="NCBI Taxonomy" id="2585209"/>
    <lineage>
        <taxon>Eukaryota</taxon>
        <taxon>Metazoa</taxon>
        <taxon>Ecdysozoa</taxon>
        <taxon>Arthropoda</taxon>
        <taxon>Chelicerata</taxon>
        <taxon>Arachnida</taxon>
        <taxon>Araneae</taxon>
        <taxon>Araneomorphae</taxon>
        <taxon>Entelegynae</taxon>
        <taxon>Araneoidea</taxon>
        <taxon>Nephilidae</taxon>
        <taxon>Trichonephila</taxon>
    </lineage>
</organism>
<name>A0A8X6VEW3_TRICX</name>
<reference evidence="1" key="1">
    <citation type="submission" date="2020-08" db="EMBL/GenBank/DDBJ databases">
        <title>Multicomponent nature underlies the extraordinary mechanical properties of spider dragline silk.</title>
        <authorList>
            <person name="Kono N."/>
            <person name="Nakamura H."/>
            <person name="Mori M."/>
            <person name="Yoshida Y."/>
            <person name="Ohtoshi R."/>
            <person name="Malay A.D."/>
            <person name="Moran D.A.P."/>
            <person name="Tomita M."/>
            <person name="Numata K."/>
            <person name="Arakawa K."/>
        </authorList>
    </citation>
    <scope>NUCLEOTIDE SEQUENCE</scope>
</reference>
<dbReference type="Proteomes" id="UP000887159">
    <property type="component" value="Unassembled WGS sequence"/>
</dbReference>
<accession>A0A8X6VEW3</accession>
<evidence type="ECO:0000313" key="1">
    <source>
        <dbReference type="EMBL" id="GFY15952.1"/>
    </source>
</evidence>